<sequence>MDLLKQELQRKRCLLQSEFSGRKALRRSEIHHLEIQKLREKELQQLQSRKSSSPPPPPPPQSNSNSQPQSEKSSAKDDPALPRDEVIRRLRVLKQPITLFGEDDVARYKRLQSVIESGALEIDADEIGEGQTNDFLRDIYELKKKQKAVISNLSEGGANGGGQGDQEEMTNNKGDKHKDKDKEVPFEDLCDEEKIKVFFKRLLDEWGQEVEEIPEAERRTAKGKSILATYKQCARYLDPLFKMCKKKVGDMMSLQEQIS</sequence>
<keyword evidence="7" id="KW-0539">Nucleus</keyword>
<dbReference type="Proteomes" id="UP001151287">
    <property type="component" value="Unassembled WGS sequence"/>
</dbReference>
<comment type="caution">
    <text evidence="10">The sequence shown here is derived from an EMBL/GenBank/DDBJ whole genome shotgun (WGS) entry which is preliminary data.</text>
</comment>
<evidence type="ECO:0000256" key="2">
    <source>
        <dbReference type="ARBA" id="ARBA00008137"/>
    </source>
</evidence>
<dbReference type="OrthoDB" id="681624at2759"/>
<organism evidence="10 11">
    <name type="scientific">Rhynchospora breviuscula</name>
    <dbReference type="NCBI Taxonomy" id="2022672"/>
    <lineage>
        <taxon>Eukaryota</taxon>
        <taxon>Viridiplantae</taxon>
        <taxon>Streptophyta</taxon>
        <taxon>Embryophyta</taxon>
        <taxon>Tracheophyta</taxon>
        <taxon>Spermatophyta</taxon>
        <taxon>Magnoliopsida</taxon>
        <taxon>Liliopsida</taxon>
        <taxon>Poales</taxon>
        <taxon>Cyperaceae</taxon>
        <taxon>Cyperoideae</taxon>
        <taxon>Rhynchosporeae</taxon>
        <taxon>Rhynchospora</taxon>
    </lineage>
</organism>
<protein>
    <recommendedName>
        <fullName evidence="3">Pre-mRNA-splicing factor 18</fullName>
    </recommendedName>
</protein>
<evidence type="ECO:0000256" key="7">
    <source>
        <dbReference type="ARBA" id="ARBA00023242"/>
    </source>
</evidence>
<name>A0A9Q0CNN9_9POAL</name>
<dbReference type="Pfam" id="PF08799">
    <property type="entry name" value="PRP4"/>
    <property type="match status" value="1"/>
</dbReference>
<feature type="domain" description="Pre-mRNA processing factor 4 (PRP4)-like" evidence="9">
    <location>
        <begin position="81"/>
        <end position="133"/>
    </location>
</feature>
<feature type="region of interest" description="Disordered" evidence="8">
    <location>
        <begin position="38"/>
        <end position="83"/>
    </location>
</feature>
<dbReference type="InterPro" id="IPR004098">
    <property type="entry name" value="Prp18"/>
</dbReference>
<dbReference type="GO" id="GO:0071021">
    <property type="term" value="C:U2-type post-spliceosomal complex"/>
    <property type="evidence" value="ECO:0007669"/>
    <property type="project" value="TreeGrafter"/>
</dbReference>
<dbReference type="PANTHER" id="PTHR13007:SF19">
    <property type="entry name" value="PRE-MRNA-SPLICING FACTOR 18"/>
    <property type="match status" value="1"/>
</dbReference>
<dbReference type="InterPro" id="IPR036285">
    <property type="entry name" value="PRP4-like_sf"/>
</dbReference>
<dbReference type="GO" id="GO:0000350">
    <property type="term" value="P:generation of catalytic spliceosome for second transesterification step"/>
    <property type="evidence" value="ECO:0007669"/>
    <property type="project" value="TreeGrafter"/>
</dbReference>
<dbReference type="SMART" id="SM00500">
    <property type="entry name" value="SFM"/>
    <property type="match status" value="1"/>
</dbReference>
<keyword evidence="4" id="KW-0507">mRNA processing</keyword>
<dbReference type="GO" id="GO:0046540">
    <property type="term" value="C:U4/U6 x U5 tri-snRNP complex"/>
    <property type="evidence" value="ECO:0007669"/>
    <property type="project" value="TreeGrafter"/>
</dbReference>
<dbReference type="InterPro" id="IPR014906">
    <property type="entry name" value="PRP4-like"/>
</dbReference>
<keyword evidence="6" id="KW-0508">mRNA splicing</keyword>
<feature type="region of interest" description="Disordered" evidence="8">
    <location>
        <begin position="153"/>
        <end position="183"/>
    </location>
</feature>
<dbReference type="GO" id="GO:0005682">
    <property type="term" value="C:U5 snRNP"/>
    <property type="evidence" value="ECO:0007669"/>
    <property type="project" value="TreeGrafter"/>
</dbReference>
<proteinExistence type="inferred from homology"/>
<gene>
    <name evidence="10" type="ORF">LUZ63_005871</name>
</gene>
<evidence type="ECO:0000313" key="11">
    <source>
        <dbReference type="Proteomes" id="UP001151287"/>
    </source>
</evidence>
<dbReference type="Gene3D" id="1.20.940.10">
    <property type="entry name" value="Functional domain of the splicing factor Prp18"/>
    <property type="match status" value="1"/>
</dbReference>
<dbReference type="EMBL" id="JAMQYH010000002">
    <property type="protein sequence ID" value="KAJ1697359.1"/>
    <property type="molecule type" value="Genomic_DNA"/>
</dbReference>
<comment type="similarity">
    <text evidence="2">Belongs to the PRP18 family.</text>
</comment>
<keyword evidence="11" id="KW-1185">Reference proteome</keyword>
<evidence type="ECO:0000256" key="1">
    <source>
        <dbReference type="ARBA" id="ARBA00004123"/>
    </source>
</evidence>
<evidence type="ECO:0000256" key="5">
    <source>
        <dbReference type="ARBA" id="ARBA00022728"/>
    </source>
</evidence>
<keyword evidence="5" id="KW-0747">Spliceosome</keyword>
<evidence type="ECO:0000256" key="6">
    <source>
        <dbReference type="ARBA" id="ARBA00023187"/>
    </source>
</evidence>
<evidence type="ECO:0000256" key="4">
    <source>
        <dbReference type="ARBA" id="ARBA00022664"/>
    </source>
</evidence>
<dbReference type="InterPro" id="IPR039979">
    <property type="entry name" value="PRPF18"/>
</dbReference>
<accession>A0A9Q0CNN9</accession>
<comment type="subcellular location">
    <subcellularLocation>
        <location evidence="1">Nucleus</location>
    </subcellularLocation>
</comment>
<dbReference type="Pfam" id="PF02840">
    <property type="entry name" value="Prp18"/>
    <property type="match status" value="1"/>
</dbReference>
<dbReference type="PANTHER" id="PTHR13007">
    <property type="entry name" value="PRE-MRNA SPLICING FACTOR-RELATED"/>
    <property type="match status" value="1"/>
</dbReference>
<reference evidence="10" key="1">
    <citation type="journal article" date="2022" name="Cell">
        <title>Repeat-based holocentromeres influence genome architecture and karyotype evolution.</title>
        <authorList>
            <person name="Hofstatter P.G."/>
            <person name="Thangavel G."/>
            <person name="Lux T."/>
            <person name="Neumann P."/>
            <person name="Vondrak T."/>
            <person name="Novak P."/>
            <person name="Zhang M."/>
            <person name="Costa L."/>
            <person name="Castellani M."/>
            <person name="Scott A."/>
            <person name="Toegelov H."/>
            <person name="Fuchs J."/>
            <person name="Mata-Sucre Y."/>
            <person name="Dias Y."/>
            <person name="Vanzela A.L.L."/>
            <person name="Huettel B."/>
            <person name="Almeida C.C.S."/>
            <person name="Simkova H."/>
            <person name="Souza G."/>
            <person name="Pedrosa-Harand A."/>
            <person name="Macas J."/>
            <person name="Mayer K.F.X."/>
            <person name="Houben A."/>
            <person name="Marques A."/>
        </authorList>
    </citation>
    <scope>NUCLEOTIDE SEQUENCE</scope>
    <source>
        <strain evidence="10">RhyBre1mFocal</strain>
    </source>
</reference>
<dbReference type="SUPFAM" id="SSF47938">
    <property type="entry name" value="Functional domain of the splicing factor Prp18"/>
    <property type="match status" value="1"/>
</dbReference>
<dbReference type="Gene3D" id="4.10.280.110">
    <property type="entry name" value="Pre-mRNA processing factor 4 domain"/>
    <property type="match status" value="1"/>
</dbReference>
<evidence type="ECO:0000259" key="9">
    <source>
        <dbReference type="SMART" id="SM00500"/>
    </source>
</evidence>
<feature type="compositionally biased region" description="Basic and acidic residues" evidence="8">
    <location>
        <begin position="173"/>
        <end position="183"/>
    </location>
</feature>
<dbReference type="AlphaFoldDB" id="A0A9Q0CNN9"/>
<dbReference type="SUPFAM" id="SSF158230">
    <property type="entry name" value="PRP4-like"/>
    <property type="match status" value="1"/>
</dbReference>
<feature type="compositionally biased region" description="Low complexity" evidence="8">
    <location>
        <begin position="62"/>
        <end position="72"/>
    </location>
</feature>
<evidence type="ECO:0000256" key="8">
    <source>
        <dbReference type="SAM" id="MobiDB-lite"/>
    </source>
</evidence>
<evidence type="ECO:0000313" key="10">
    <source>
        <dbReference type="EMBL" id="KAJ1697359.1"/>
    </source>
</evidence>
<feature type="compositionally biased region" description="Basic and acidic residues" evidence="8">
    <location>
        <begin position="73"/>
        <end position="83"/>
    </location>
</feature>
<evidence type="ECO:0000256" key="3">
    <source>
        <dbReference type="ARBA" id="ARBA00018242"/>
    </source>
</evidence>